<comment type="caution">
    <text evidence="10">The sequence shown here is derived from an EMBL/GenBank/DDBJ whole genome shotgun (WGS) entry which is preliminary data.</text>
</comment>
<evidence type="ECO:0000256" key="6">
    <source>
        <dbReference type="ARBA" id="ARBA00023136"/>
    </source>
</evidence>
<dbReference type="InterPro" id="IPR003416">
    <property type="entry name" value="MgtC/SapB/SrpB/YhiD_fam"/>
</dbReference>
<dbReference type="PANTHER" id="PTHR33778">
    <property type="entry name" value="PROTEIN MGTC"/>
    <property type="match status" value="1"/>
</dbReference>
<evidence type="ECO:0000256" key="5">
    <source>
        <dbReference type="ARBA" id="ARBA00022989"/>
    </source>
</evidence>
<dbReference type="PANTHER" id="PTHR33778:SF1">
    <property type="entry name" value="MAGNESIUM TRANSPORTER YHID-RELATED"/>
    <property type="match status" value="1"/>
</dbReference>
<evidence type="ECO:0000259" key="9">
    <source>
        <dbReference type="Pfam" id="PF02308"/>
    </source>
</evidence>
<protein>
    <recommendedName>
        <fullName evidence="7">Protein MgtC</fullName>
    </recommendedName>
</protein>
<gene>
    <name evidence="10" type="ORF">JJQ90_05520</name>
</gene>
<keyword evidence="7" id="KW-0997">Cell inner membrane</keyword>
<feature type="compositionally biased region" description="Low complexity" evidence="8">
    <location>
        <begin position="143"/>
        <end position="161"/>
    </location>
</feature>
<evidence type="ECO:0000256" key="3">
    <source>
        <dbReference type="ARBA" id="ARBA00022475"/>
    </source>
</evidence>
<comment type="subcellular location">
    <subcellularLocation>
        <location evidence="7">Cell inner membrane</location>
        <topology evidence="7">Multi-pass membrane protein</topology>
    </subcellularLocation>
    <subcellularLocation>
        <location evidence="1">Cell membrane</location>
        <topology evidence="1">Multi-pass membrane protein</topology>
    </subcellularLocation>
</comment>
<evidence type="ECO:0000313" key="10">
    <source>
        <dbReference type="EMBL" id="MBU8543154.1"/>
    </source>
</evidence>
<evidence type="ECO:0000256" key="4">
    <source>
        <dbReference type="ARBA" id="ARBA00022692"/>
    </source>
</evidence>
<dbReference type="Pfam" id="PF02308">
    <property type="entry name" value="MgtC"/>
    <property type="match status" value="1"/>
</dbReference>
<keyword evidence="6" id="KW-0472">Membrane</keyword>
<feature type="region of interest" description="Disordered" evidence="8">
    <location>
        <begin position="142"/>
        <end position="161"/>
    </location>
</feature>
<keyword evidence="4" id="KW-0812">Transmembrane</keyword>
<dbReference type="EMBL" id="JAERQM010000001">
    <property type="protein sequence ID" value="MBU8543154.1"/>
    <property type="molecule type" value="Genomic_DNA"/>
</dbReference>
<evidence type="ECO:0000256" key="7">
    <source>
        <dbReference type="RuleBase" id="RU365041"/>
    </source>
</evidence>
<comment type="similarity">
    <text evidence="2 7">Belongs to the MgtC/SapB family.</text>
</comment>
<accession>A0ABS6H3C2</accession>
<feature type="domain" description="MgtC/SapB/SrpB/YhiD N-terminal" evidence="9">
    <location>
        <begin position="16"/>
        <end position="138"/>
    </location>
</feature>
<sequence>MAGDLARSYGPNIRDLGLAYALAFIIGWNRERESNSAGLRTFPLVAIASCGFVQAAESITADSPEATARIVEGVITGIGFIGAGAILKGGAAIRGTATAASIWATGAMGAAVALGSYHVAVTVCLFTAATLYALTPLKTGRGAAAHPAEPEAATPPRITWG</sequence>
<organism evidence="10 11">
    <name type="scientific">Falsiroseomonas oleicola</name>
    <dbReference type="NCBI Taxonomy" id="2801474"/>
    <lineage>
        <taxon>Bacteria</taxon>
        <taxon>Pseudomonadati</taxon>
        <taxon>Pseudomonadota</taxon>
        <taxon>Alphaproteobacteria</taxon>
        <taxon>Acetobacterales</taxon>
        <taxon>Roseomonadaceae</taxon>
        <taxon>Falsiroseomonas</taxon>
    </lineage>
</organism>
<evidence type="ECO:0000256" key="2">
    <source>
        <dbReference type="ARBA" id="ARBA00009298"/>
    </source>
</evidence>
<keyword evidence="11" id="KW-1185">Reference proteome</keyword>
<name>A0ABS6H3C2_9PROT</name>
<dbReference type="InterPro" id="IPR049177">
    <property type="entry name" value="MgtC_SapB_SrpB_YhiD_N"/>
</dbReference>
<proteinExistence type="inferred from homology"/>
<reference evidence="10 11" key="1">
    <citation type="submission" date="2021-01" db="EMBL/GenBank/DDBJ databases">
        <title>Roseomonas sp. nov, a bacterium isolated from an oil production mixture in Yumen Oilfield.</title>
        <authorList>
            <person name="Wu D."/>
        </authorList>
    </citation>
    <scope>NUCLEOTIDE SEQUENCE [LARGE SCALE GENOMIC DNA]</scope>
    <source>
        <strain evidence="10 11">ROY-5-3</strain>
    </source>
</reference>
<evidence type="ECO:0000313" key="11">
    <source>
        <dbReference type="Proteomes" id="UP000689967"/>
    </source>
</evidence>
<keyword evidence="5" id="KW-1133">Transmembrane helix</keyword>
<evidence type="ECO:0000256" key="1">
    <source>
        <dbReference type="ARBA" id="ARBA00004651"/>
    </source>
</evidence>
<keyword evidence="3" id="KW-1003">Cell membrane</keyword>
<evidence type="ECO:0000256" key="8">
    <source>
        <dbReference type="SAM" id="MobiDB-lite"/>
    </source>
</evidence>
<dbReference type="Proteomes" id="UP000689967">
    <property type="component" value="Unassembled WGS sequence"/>
</dbReference>